<proteinExistence type="predicted"/>
<feature type="transmembrane region" description="Helical" evidence="1">
    <location>
        <begin position="71"/>
        <end position="98"/>
    </location>
</feature>
<keyword evidence="1" id="KW-0812">Transmembrane</keyword>
<protein>
    <submittedName>
        <fullName evidence="3">DUF418 domain-containing protein</fullName>
    </submittedName>
</protein>
<evidence type="ECO:0000256" key="1">
    <source>
        <dbReference type="SAM" id="Phobius"/>
    </source>
</evidence>
<reference evidence="3 4" key="1">
    <citation type="submission" date="2018-06" db="EMBL/GenBank/DDBJ databases">
        <title>Spirosoma sp. HMF3257 Genome sequencing and assembly.</title>
        <authorList>
            <person name="Kang H."/>
            <person name="Cha I."/>
            <person name="Kim H."/>
            <person name="Kang J."/>
            <person name="Joh K."/>
        </authorList>
    </citation>
    <scope>NUCLEOTIDE SEQUENCE [LARGE SCALE GENOMIC DNA]</scope>
    <source>
        <strain evidence="3 4">HMF3257</strain>
    </source>
</reference>
<evidence type="ECO:0000259" key="2">
    <source>
        <dbReference type="Pfam" id="PF04235"/>
    </source>
</evidence>
<evidence type="ECO:0000313" key="4">
    <source>
        <dbReference type="Proteomes" id="UP000249016"/>
    </source>
</evidence>
<keyword evidence="4" id="KW-1185">Reference proteome</keyword>
<sequence>MESTITVPAASGSISHESPQPVALTERIQTIDVVRGMALLGILLMNIPFFGRAFQLENEPLLRPGSTDYNVYAVITILFEGKMRALFSMLFGAGILIFTGRKEATMGSSSADFYYRRLLWMVLFGVIHEYVLMWVGDILFDYAISALFLFPFRNLRPRQLLICALVCVAIGGIKRERSLLEFREKREKYLQTVTLEKTHKKLTDTQKKDKEAWEKVVKESKPDLKEVNEFNEKMRSGYGTVYKTLEPENIRFHSMYLYLGIWDNLCMMLLGMALFKWGFFSNKLPTRTYWMTLLAGYGIGLPVSAVGMFLMQQRLTDPALFADAQWISPALGYDFQRALVGIGHASVLLLLYRSGMVKWLMRALSNIGQMAFSNYILQTLCCTLFFNGYGLGNFGKLDYHQLYYVVGIIWIINLLFSAIWLQFFRFGPLEWGWRSLTYWQQQLMRKPVLS</sequence>
<feature type="transmembrane region" description="Helical" evidence="1">
    <location>
        <begin position="289"/>
        <end position="310"/>
    </location>
</feature>
<feature type="transmembrane region" description="Helical" evidence="1">
    <location>
        <begin position="118"/>
        <end position="135"/>
    </location>
</feature>
<organism evidence="3 4">
    <name type="scientific">Spirosoma telluris</name>
    <dbReference type="NCBI Taxonomy" id="2183553"/>
    <lineage>
        <taxon>Bacteria</taxon>
        <taxon>Pseudomonadati</taxon>
        <taxon>Bacteroidota</taxon>
        <taxon>Cytophagia</taxon>
        <taxon>Cytophagales</taxon>
        <taxon>Cytophagaceae</taxon>
        <taxon>Spirosoma</taxon>
    </lineage>
</organism>
<dbReference type="RefSeq" id="WP_111342692.1">
    <property type="nucleotide sequence ID" value="NZ_QLII01000001.1"/>
</dbReference>
<evidence type="ECO:0000313" key="3">
    <source>
        <dbReference type="EMBL" id="RAI74928.1"/>
    </source>
</evidence>
<dbReference type="EMBL" id="QLII01000001">
    <property type="protein sequence ID" value="RAI74928.1"/>
    <property type="molecule type" value="Genomic_DNA"/>
</dbReference>
<feature type="domain" description="DUF418" evidence="2">
    <location>
        <begin position="274"/>
        <end position="440"/>
    </location>
</feature>
<feature type="transmembrane region" description="Helical" evidence="1">
    <location>
        <begin position="402"/>
        <end position="423"/>
    </location>
</feature>
<feature type="transmembrane region" description="Helical" evidence="1">
    <location>
        <begin position="155"/>
        <end position="173"/>
    </location>
</feature>
<dbReference type="AlphaFoldDB" id="A0A327NQH1"/>
<feature type="transmembrane region" description="Helical" evidence="1">
    <location>
        <begin position="256"/>
        <end position="277"/>
    </location>
</feature>
<dbReference type="InterPro" id="IPR007349">
    <property type="entry name" value="DUF418"/>
</dbReference>
<keyword evidence="1" id="KW-1133">Transmembrane helix</keyword>
<dbReference type="PANTHER" id="PTHR30590">
    <property type="entry name" value="INNER MEMBRANE PROTEIN"/>
    <property type="match status" value="1"/>
</dbReference>
<dbReference type="PANTHER" id="PTHR30590:SF2">
    <property type="entry name" value="INNER MEMBRANE PROTEIN"/>
    <property type="match status" value="1"/>
</dbReference>
<feature type="transmembrane region" description="Helical" evidence="1">
    <location>
        <begin position="331"/>
        <end position="352"/>
    </location>
</feature>
<accession>A0A327NQH1</accession>
<feature type="transmembrane region" description="Helical" evidence="1">
    <location>
        <begin position="372"/>
        <end position="390"/>
    </location>
</feature>
<name>A0A327NQH1_9BACT</name>
<comment type="caution">
    <text evidence="3">The sequence shown here is derived from an EMBL/GenBank/DDBJ whole genome shotgun (WGS) entry which is preliminary data.</text>
</comment>
<keyword evidence="1" id="KW-0472">Membrane</keyword>
<feature type="transmembrane region" description="Helical" evidence="1">
    <location>
        <begin position="33"/>
        <end position="51"/>
    </location>
</feature>
<gene>
    <name evidence="3" type="ORF">HMF3257_13070</name>
</gene>
<dbReference type="Proteomes" id="UP000249016">
    <property type="component" value="Unassembled WGS sequence"/>
</dbReference>
<dbReference type="InterPro" id="IPR052529">
    <property type="entry name" value="Bact_Transport_Assoc"/>
</dbReference>
<dbReference type="OrthoDB" id="9807744at2"/>
<dbReference type="Pfam" id="PF04235">
    <property type="entry name" value="DUF418"/>
    <property type="match status" value="1"/>
</dbReference>